<evidence type="ECO:0000256" key="1">
    <source>
        <dbReference type="SAM" id="MobiDB-lite"/>
    </source>
</evidence>
<evidence type="ECO:0000313" key="2">
    <source>
        <dbReference type="EMBL" id="MDO3634920.1"/>
    </source>
</evidence>
<name>A0ABT8UDR9_9MYCO</name>
<proteinExistence type="predicted"/>
<reference evidence="2" key="1">
    <citation type="submission" date="2023-07" db="EMBL/GenBank/DDBJ databases">
        <title>Mycolicibacterium sp. nov., a novel bacterial species.</title>
        <authorList>
            <person name="Cao Y."/>
        </authorList>
    </citation>
    <scope>NUCLEOTIDE SEQUENCE</scope>
    <source>
        <strain evidence="2">KC 300</strain>
    </source>
</reference>
<organism evidence="2 3">
    <name type="scientific">Mycolicibacterium arseniciresistens</name>
    <dbReference type="NCBI Taxonomy" id="3062257"/>
    <lineage>
        <taxon>Bacteria</taxon>
        <taxon>Bacillati</taxon>
        <taxon>Actinomycetota</taxon>
        <taxon>Actinomycetes</taxon>
        <taxon>Mycobacteriales</taxon>
        <taxon>Mycobacteriaceae</taxon>
        <taxon>Mycolicibacterium</taxon>
    </lineage>
</organism>
<feature type="compositionally biased region" description="Pro residues" evidence="1">
    <location>
        <begin position="1"/>
        <end position="18"/>
    </location>
</feature>
<sequence>LNGTPLAPPPDAPSPPALLPADGAVPATPSAFDGDGPAVAFQRYDPRTGQYLTADGQLRTQTNLVGAEKSWKDMLPS</sequence>
<dbReference type="EMBL" id="JAUMSQ010000016">
    <property type="protein sequence ID" value="MDO3634920.1"/>
    <property type="molecule type" value="Genomic_DNA"/>
</dbReference>
<comment type="caution">
    <text evidence="2">The sequence shown here is derived from an EMBL/GenBank/DDBJ whole genome shotgun (WGS) entry which is preliminary data.</text>
</comment>
<keyword evidence="3" id="KW-1185">Reference proteome</keyword>
<evidence type="ECO:0000313" key="3">
    <source>
        <dbReference type="Proteomes" id="UP001168823"/>
    </source>
</evidence>
<feature type="region of interest" description="Disordered" evidence="1">
    <location>
        <begin position="1"/>
        <end position="41"/>
    </location>
</feature>
<accession>A0ABT8UDR9</accession>
<protein>
    <submittedName>
        <fullName evidence="2">Mammalian cell entry protein</fullName>
    </submittedName>
</protein>
<dbReference type="Proteomes" id="UP001168823">
    <property type="component" value="Unassembled WGS sequence"/>
</dbReference>
<gene>
    <name evidence="2" type="ORF">Q2100_04095</name>
</gene>
<feature type="non-terminal residue" evidence="2">
    <location>
        <position position="1"/>
    </location>
</feature>